<comment type="similarity">
    <text evidence="1">Belongs to the IUNH family.</text>
</comment>
<name>A0A3P8UWZ8_CYNSE</name>
<dbReference type="PANTHER" id="PTHR46190:SF1">
    <property type="entry name" value="SI:CH211-201H21.5"/>
    <property type="match status" value="1"/>
</dbReference>
<dbReference type="CDD" id="cd02649">
    <property type="entry name" value="nuc_hydro_CeIAG"/>
    <property type="match status" value="1"/>
</dbReference>
<evidence type="ECO:0000313" key="3">
    <source>
        <dbReference type="Ensembl" id="ENSCSEP00000005301.1"/>
    </source>
</evidence>
<dbReference type="Proteomes" id="UP000265120">
    <property type="component" value="Chromosome 2"/>
</dbReference>
<dbReference type="AlphaFoldDB" id="A0A3P8UWZ8"/>
<reference evidence="3 4" key="1">
    <citation type="journal article" date="2014" name="Nat. Genet.">
        <title>Whole-genome sequence of a flatfish provides insights into ZW sex chromosome evolution and adaptation to a benthic lifestyle.</title>
        <authorList>
            <person name="Chen S."/>
            <person name="Zhang G."/>
            <person name="Shao C."/>
            <person name="Huang Q."/>
            <person name="Liu G."/>
            <person name="Zhang P."/>
            <person name="Song W."/>
            <person name="An N."/>
            <person name="Chalopin D."/>
            <person name="Volff J.N."/>
            <person name="Hong Y."/>
            <person name="Li Q."/>
            <person name="Sha Z."/>
            <person name="Zhou H."/>
            <person name="Xie M."/>
            <person name="Yu Q."/>
            <person name="Liu Y."/>
            <person name="Xiang H."/>
            <person name="Wang N."/>
            <person name="Wu K."/>
            <person name="Yang C."/>
            <person name="Zhou Q."/>
            <person name="Liao X."/>
            <person name="Yang L."/>
            <person name="Hu Q."/>
            <person name="Zhang J."/>
            <person name="Meng L."/>
            <person name="Jin L."/>
            <person name="Tian Y."/>
            <person name="Lian J."/>
            <person name="Yang J."/>
            <person name="Miao G."/>
            <person name="Liu S."/>
            <person name="Liang Z."/>
            <person name="Yan F."/>
            <person name="Li Y."/>
            <person name="Sun B."/>
            <person name="Zhang H."/>
            <person name="Zhang J."/>
            <person name="Zhu Y."/>
            <person name="Du M."/>
            <person name="Zhao Y."/>
            <person name="Schartl M."/>
            <person name="Tang Q."/>
            <person name="Wang J."/>
        </authorList>
    </citation>
    <scope>NUCLEOTIDE SEQUENCE</scope>
</reference>
<proteinExistence type="inferred from homology"/>
<dbReference type="InterPro" id="IPR001910">
    <property type="entry name" value="Inosine/uridine_hydrolase_dom"/>
</dbReference>
<protein>
    <submittedName>
        <fullName evidence="3">Si:ch211-201h21.5</fullName>
    </submittedName>
</protein>
<evidence type="ECO:0000256" key="1">
    <source>
        <dbReference type="ARBA" id="ARBA00009176"/>
    </source>
</evidence>
<dbReference type="OrthoDB" id="432381at2759"/>
<dbReference type="GeneID" id="103399976"/>
<feature type="domain" description="Inosine/uridine-preferring nucleoside hydrolase" evidence="2">
    <location>
        <begin position="6"/>
        <end position="311"/>
    </location>
</feature>
<dbReference type="RefSeq" id="XP_024909956.1">
    <property type="nucleotide sequence ID" value="XM_025054188.1"/>
</dbReference>
<dbReference type="PANTHER" id="PTHR46190">
    <property type="entry name" value="SI:CH211-201H21.5-RELATED"/>
    <property type="match status" value="1"/>
</dbReference>
<dbReference type="Ensembl" id="ENSCSET00000005360.1">
    <property type="protein sequence ID" value="ENSCSEP00000005301.1"/>
    <property type="gene ID" value="ENSCSEG00000003423.1"/>
</dbReference>
<evidence type="ECO:0000259" key="2">
    <source>
        <dbReference type="Pfam" id="PF01156"/>
    </source>
</evidence>
<dbReference type="InterPro" id="IPR036452">
    <property type="entry name" value="Ribo_hydro-like"/>
</dbReference>
<reference evidence="3" key="3">
    <citation type="submission" date="2025-09" db="UniProtKB">
        <authorList>
            <consortium name="Ensembl"/>
        </authorList>
    </citation>
    <scope>IDENTIFICATION</scope>
</reference>
<dbReference type="GO" id="GO:0016799">
    <property type="term" value="F:hydrolase activity, hydrolyzing N-glycosyl compounds"/>
    <property type="evidence" value="ECO:0007669"/>
    <property type="project" value="InterPro"/>
</dbReference>
<evidence type="ECO:0000313" key="4">
    <source>
        <dbReference type="Proteomes" id="UP000265120"/>
    </source>
</evidence>
<dbReference type="Gene3D" id="3.90.245.10">
    <property type="entry name" value="Ribonucleoside hydrolase-like"/>
    <property type="match status" value="1"/>
</dbReference>
<dbReference type="InParanoid" id="A0A3P8UWZ8"/>
<dbReference type="KEGG" id="csem:103399976"/>
<organism evidence="3 4">
    <name type="scientific">Cynoglossus semilaevis</name>
    <name type="common">Tongue sole</name>
    <dbReference type="NCBI Taxonomy" id="244447"/>
    <lineage>
        <taxon>Eukaryota</taxon>
        <taxon>Metazoa</taxon>
        <taxon>Chordata</taxon>
        <taxon>Craniata</taxon>
        <taxon>Vertebrata</taxon>
        <taxon>Euteleostomi</taxon>
        <taxon>Actinopterygii</taxon>
        <taxon>Neopterygii</taxon>
        <taxon>Teleostei</taxon>
        <taxon>Neoteleostei</taxon>
        <taxon>Acanthomorphata</taxon>
        <taxon>Carangaria</taxon>
        <taxon>Pleuronectiformes</taxon>
        <taxon>Pleuronectoidei</taxon>
        <taxon>Cynoglossidae</taxon>
        <taxon>Cynoglossinae</taxon>
        <taxon>Cynoglossus</taxon>
    </lineage>
</organism>
<dbReference type="GeneTree" id="ENSGT00940000166460"/>
<sequence>MEKKQIIIDTDCGIDDAQAIMMALAAPHVHILGITCVFGNAAVENVCQNVLAVLSVCEQEGIPVFRGSGSPLVTGSCLINDHFGGDGLGDVITDKDPHWEGKIQKEHAVNAMIRLVSENQKKVSLVALGPLTNLALAVRLDPCFPQKLKDLYVMGGNMEGKGNVTLCAEFNFAMDPESAYVVLEEFLCQTYVATWEFACRNMLTWEFFEELINQDATAARFMKTITSRCSAYSKESLKNKRDIYFGAGFVSYDSYAMAACIDSSVITESIECPVAVELQGVISRGMMTLDRTKELKKSHSVCVFTTCDVVRVGQLLMGSLRQPINQ</sequence>
<dbReference type="SUPFAM" id="SSF53590">
    <property type="entry name" value="Nucleoside hydrolase"/>
    <property type="match status" value="1"/>
</dbReference>
<dbReference type="Pfam" id="PF01156">
    <property type="entry name" value="IU_nuc_hydro"/>
    <property type="match status" value="1"/>
</dbReference>
<dbReference type="InterPro" id="IPR052775">
    <property type="entry name" value="IUN_hydrolase"/>
</dbReference>
<accession>A0A3P8UWZ8</accession>
<keyword evidence="4" id="KW-1185">Reference proteome</keyword>
<dbReference type="OMA" id="MIVPTWG"/>
<dbReference type="FunCoup" id="A0A3P8UWZ8">
    <property type="interactions" value="127"/>
</dbReference>
<dbReference type="RefSeq" id="XP_008336867.1">
    <property type="nucleotide sequence ID" value="XM_008338645.3"/>
</dbReference>
<reference evidence="3" key="2">
    <citation type="submission" date="2025-08" db="UniProtKB">
        <authorList>
            <consortium name="Ensembl"/>
        </authorList>
    </citation>
    <scope>IDENTIFICATION</scope>
</reference>
<dbReference type="RefSeq" id="XP_008336865.1">
    <property type="nucleotide sequence ID" value="XM_008338643.3"/>
</dbReference>
<dbReference type="STRING" id="244447.ENSCSEP00000005301"/>
<dbReference type="RefSeq" id="XP_024909955.1">
    <property type="nucleotide sequence ID" value="XM_025054187.1"/>
</dbReference>